<gene>
    <name evidence="2" type="ORF">ACFFUT_05620</name>
</gene>
<feature type="compositionally biased region" description="Basic and acidic residues" evidence="1">
    <location>
        <begin position="74"/>
        <end position="89"/>
    </location>
</feature>
<sequence length="99" mass="11484">MDIERFEHTAAWLEYCEDMPRFHAETEAARRQGFKRHEVMNAIRNGDSQSALHQCATDARQPKGNLPGMQPQQTKEKRPVSQRELSAGRHRLEMLALRV</sequence>
<accession>A0ABV5JCS0</accession>
<evidence type="ECO:0000313" key="3">
    <source>
        <dbReference type="Proteomes" id="UP001589683"/>
    </source>
</evidence>
<proteinExistence type="predicted"/>
<feature type="region of interest" description="Disordered" evidence="1">
    <location>
        <begin position="59"/>
        <end position="89"/>
    </location>
</feature>
<evidence type="ECO:0000313" key="2">
    <source>
        <dbReference type="EMBL" id="MFB9231262.1"/>
    </source>
</evidence>
<protein>
    <submittedName>
        <fullName evidence="2">Uncharacterized protein</fullName>
    </submittedName>
</protein>
<reference evidence="2 3" key="1">
    <citation type="submission" date="2024-09" db="EMBL/GenBank/DDBJ databases">
        <authorList>
            <person name="Sun Q."/>
            <person name="Mori K."/>
        </authorList>
    </citation>
    <scope>NUCLEOTIDE SEQUENCE [LARGE SCALE GENOMIC DNA]</scope>
    <source>
        <strain evidence="2 3">CECT 8726</strain>
    </source>
</reference>
<dbReference type="Proteomes" id="UP001589683">
    <property type="component" value="Unassembled WGS sequence"/>
</dbReference>
<dbReference type="EMBL" id="JBHMEA010000016">
    <property type="protein sequence ID" value="MFB9231262.1"/>
    <property type="molecule type" value="Genomic_DNA"/>
</dbReference>
<evidence type="ECO:0000256" key="1">
    <source>
        <dbReference type="SAM" id="MobiDB-lite"/>
    </source>
</evidence>
<comment type="caution">
    <text evidence="2">The sequence shown here is derived from an EMBL/GenBank/DDBJ whole genome shotgun (WGS) entry which is preliminary data.</text>
</comment>
<name>A0ABV5JCS0_9RHOB</name>
<dbReference type="RefSeq" id="WP_213888951.1">
    <property type="nucleotide sequence ID" value="NZ_JAGFNU010000005.1"/>
</dbReference>
<organism evidence="2 3">
    <name type="scientific">Pseudohalocynthiibacter aestuariivivens</name>
    <dbReference type="NCBI Taxonomy" id="1591409"/>
    <lineage>
        <taxon>Bacteria</taxon>
        <taxon>Pseudomonadati</taxon>
        <taxon>Pseudomonadota</taxon>
        <taxon>Alphaproteobacteria</taxon>
        <taxon>Rhodobacterales</taxon>
        <taxon>Paracoccaceae</taxon>
        <taxon>Pseudohalocynthiibacter</taxon>
    </lineage>
</organism>
<keyword evidence="3" id="KW-1185">Reference proteome</keyword>